<reference evidence="1 2" key="2">
    <citation type="journal article" date="2022" name="Mol. Ecol. Resour.">
        <title>The genomes of chicory, endive, great burdock and yacon provide insights into Asteraceae paleo-polyploidization history and plant inulin production.</title>
        <authorList>
            <person name="Fan W."/>
            <person name="Wang S."/>
            <person name="Wang H."/>
            <person name="Wang A."/>
            <person name="Jiang F."/>
            <person name="Liu H."/>
            <person name="Zhao H."/>
            <person name="Xu D."/>
            <person name="Zhang Y."/>
        </authorList>
    </citation>
    <scope>NUCLEOTIDE SEQUENCE [LARGE SCALE GENOMIC DNA]</scope>
    <source>
        <strain evidence="2">cv. Yunnan</strain>
        <tissue evidence="1">Leaves</tissue>
    </source>
</reference>
<sequence>MVVRLCDKLYGSYLIVHATSSVGDIHISLFLLTFPLSKEKPTLGGQRIKTRKRNIAAPLDPSAFADAVVQIYLDNDVVIFQHQLHQTSLHLQELIAKSFESSDLNFNRYGDTFFEVLFTGGRTQPGTTKPDEGERHPYSVLDCEAKRELILPSVIYIQKILRRRPFLIKNLENVMRRFLQSLEFFEENERVKLAIFTALAFSQKLSGLPPETVFQPLLKDNLVGKGLVLTFITDFFKEYLIDNSLDDLISILKRGKMEDNLLDFFPSGKRSAEAFSEHFTKAGLVPLVEYNDKKIFEVKVKEMKSALTTQISEETDISEVIETVKQHVKDAKLPEIEVVRILWDVLMDAVQWSGKNQQQNTNLALRQVKTWAKLLNTFCTSGKLELELLYKVQVQCYEDTKLMKLFPEVVRSLYDQDVLAEDTILHWFAKGTNPKGRQSFVKALEPFVKWLEEAEEEE</sequence>
<evidence type="ECO:0000313" key="1">
    <source>
        <dbReference type="EMBL" id="KAI3705308.1"/>
    </source>
</evidence>
<name>A0ACB9A691_9ASTR</name>
<comment type="caution">
    <text evidence="1">The sequence shown here is derived from an EMBL/GenBank/DDBJ whole genome shotgun (WGS) entry which is preliminary data.</text>
</comment>
<dbReference type="EMBL" id="CM042042">
    <property type="protein sequence ID" value="KAI3705308.1"/>
    <property type="molecule type" value="Genomic_DNA"/>
</dbReference>
<gene>
    <name evidence="1" type="ORF">L1987_75544</name>
</gene>
<proteinExistence type="predicted"/>
<protein>
    <submittedName>
        <fullName evidence="1">Uncharacterized protein</fullName>
    </submittedName>
</protein>
<accession>A0ACB9A691</accession>
<organism evidence="1 2">
    <name type="scientific">Smallanthus sonchifolius</name>
    <dbReference type="NCBI Taxonomy" id="185202"/>
    <lineage>
        <taxon>Eukaryota</taxon>
        <taxon>Viridiplantae</taxon>
        <taxon>Streptophyta</taxon>
        <taxon>Embryophyta</taxon>
        <taxon>Tracheophyta</taxon>
        <taxon>Spermatophyta</taxon>
        <taxon>Magnoliopsida</taxon>
        <taxon>eudicotyledons</taxon>
        <taxon>Gunneridae</taxon>
        <taxon>Pentapetalae</taxon>
        <taxon>asterids</taxon>
        <taxon>campanulids</taxon>
        <taxon>Asterales</taxon>
        <taxon>Asteraceae</taxon>
        <taxon>Asteroideae</taxon>
        <taxon>Heliantheae alliance</taxon>
        <taxon>Millerieae</taxon>
        <taxon>Smallanthus</taxon>
    </lineage>
</organism>
<evidence type="ECO:0000313" key="2">
    <source>
        <dbReference type="Proteomes" id="UP001056120"/>
    </source>
</evidence>
<dbReference type="Proteomes" id="UP001056120">
    <property type="component" value="Linkage Group LG25"/>
</dbReference>
<keyword evidence="2" id="KW-1185">Reference proteome</keyword>
<reference evidence="2" key="1">
    <citation type="journal article" date="2022" name="Mol. Ecol. Resour.">
        <title>The genomes of chicory, endive, great burdock and yacon provide insights into Asteraceae palaeo-polyploidization history and plant inulin production.</title>
        <authorList>
            <person name="Fan W."/>
            <person name="Wang S."/>
            <person name="Wang H."/>
            <person name="Wang A."/>
            <person name="Jiang F."/>
            <person name="Liu H."/>
            <person name="Zhao H."/>
            <person name="Xu D."/>
            <person name="Zhang Y."/>
        </authorList>
    </citation>
    <scope>NUCLEOTIDE SEQUENCE [LARGE SCALE GENOMIC DNA]</scope>
    <source>
        <strain evidence="2">cv. Yunnan</strain>
    </source>
</reference>